<dbReference type="SMART" id="SM00065">
    <property type="entry name" value="GAF"/>
    <property type="match status" value="1"/>
</dbReference>
<dbReference type="Gene3D" id="3.30.450.20">
    <property type="entry name" value="PAS domain"/>
    <property type="match status" value="1"/>
</dbReference>
<dbReference type="InterPro" id="IPR035965">
    <property type="entry name" value="PAS-like_dom_sf"/>
</dbReference>
<comment type="caution">
    <text evidence="4">The sequence shown here is derived from an EMBL/GenBank/DDBJ whole genome shotgun (WGS) entry which is preliminary data.</text>
</comment>
<evidence type="ECO:0000259" key="3">
    <source>
        <dbReference type="PROSITE" id="PS50887"/>
    </source>
</evidence>
<dbReference type="InterPro" id="IPR003018">
    <property type="entry name" value="GAF"/>
</dbReference>
<dbReference type="InterPro" id="IPR035919">
    <property type="entry name" value="EAL_sf"/>
</dbReference>
<dbReference type="NCBIfam" id="TIGR00254">
    <property type="entry name" value="GGDEF"/>
    <property type="match status" value="1"/>
</dbReference>
<dbReference type="EMBL" id="JAAIVB010000012">
    <property type="protein sequence ID" value="NEX60508.1"/>
    <property type="molecule type" value="Genomic_DNA"/>
</dbReference>
<dbReference type="PROSITE" id="PS50887">
    <property type="entry name" value="GGDEF"/>
    <property type="match status" value="1"/>
</dbReference>
<dbReference type="PROSITE" id="PS50883">
    <property type="entry name" value="EAL"/>
    <property type="match status" value="1"/>
</dbReference>
<dbReference type="SUPFAM" id="SSF55785">
    <property type="entry name" value="PYP-like sensor domain (PAS domain)"/>
    <property type="match status" value="1"/>
</dbReference>
<evidence type="ECO:0000313" key="5">
    <source>
        <dbReference type="Proteomes" id="UP000482155"/>
    </source>
</evidence>
<sequence length="750" mass="82844">MSRDRTTAHSIQPPSFPIAAGEESIESERAQQLFDALPEPLAVCARDGMLHYANPPFVELMTAGAGQDIGSQLTALVHQDDHDALLAALESGMNTRIAFRVRRRDGRWRQVEGRCGVLPGAEGAAVLILHDVTEEREALAGVESDNRRQLHYLNRLLHLARRPPSHFESDLKLVLKCLTKALGAQHCAYWEVGDDPLLTRCVLAYDDVQQNLLGGPELESIESLHALLADVARDGKALVADNVDMQPRTALAFEYFHAMAIKAAVLHPLEPESGTAAAGGVLILSGMHQARHWRKDEVDLVEQAAAMLASSMARSQRPRNDNRHGAHRDRLTGLPNRHFLLDHAGDLFPRVSNSSHALAAFLVDVDGFRKVNESHGHAVGDELLQAIALRLKHIVRKDDMLVRMGNDQFMLLARNLGDMRVADDIGQEIVDTLQDAFALQGGSVNITASVGVALYPLDGNDFDTLHKHAQIAMANAKSGGRNRYRMYSPRLAHRVEGKSVADSELRRAIRESELQHYYQPQIDLRTGQIRCVEALLRWRHPVHGMMLPAGFLPLAEESGLMPNITSWVVREACAQLRRWKEAGHELVMAVNLSTTQMIDKALIATLEDALERNNLAGTQLELEISESTAMRQDAMSTALLARIADMRIGLSIDDFGTGYSNMAYLRRYPVHKVKIDRSLVDGLPAAGDESAVTDAIISMAQALGLEVVAEGVESQAQLDYLRSHGCGIAQGYYFTQPLSEEQFNPWLIRH</sequence>
<feature type="domain" description="PAS" evidence="1">
    <location>
        <begin position="26"/>
        <end position="96"/>
    </location>
</feature>
<dbReference type="Pfam" id="PF08448">
    <property type="entry name" value="PAS_4"/>
    <property type="match status" value="1"/>
</dbReference>
<dbReference type="SMART" id="SM00091">
    <property type="entry name" value="PAS"/>
    <property type="match status" value="1"/>
</dbReference>
<dbReference type="NCBIfam" id="TIGR00229">
    <property type="entry name" value="sensory_box"/>
    <property type="match status" value="1"/>
</dbReference>
<dbReference type="PROSITE" id="PS50112">
    <property type="entry name" value="PAS"/>
    <property type="match status" value="1"/>
</dbReference>
<feature type="domain" description="EAL" evidence="2">
    <location>
        <begin position="498"/>
        <end position="750"/>
    </location>
</feature>
<evidence type="ECO:0000313" key="4">
    <source>
        <dbReference type="EMBL" id="NEX60508.1"/>
    </source>
</evidence>
<dbReference type="CDD" id="cd00130">
    <property type="entry name" value="PAS"/>
    <property type="match status" value="1"/>
</dbReference>
<dbReference type="SUPFAM" id="SSF141868">
    <property type="entry name" value="EAL domain-like"/>
    <property type="match status" value="1"/>
</dbReference>
<dbReference type="CDD" id="cd01949">
    <property type="entry name" value="GGDEF"/>
    <property type="match status" value="1"/>
</dbReference>
<dbReference type="Pfam" id="PF00563">
    <property type="entry name" value="EAL"/>
    <property type="match status" value="1"/>
</dbReference>
<evidence type="ECO:0000259" key="1">
    <source>
        <dbReference type="PROSITE" id="PS50112"/>
    </source>
</evidence>
<dbReference type="Gene3D" id="3.30.70.270">
    <property type="match status" value="1"/>
</dbReference>
<dbReference type="InterPro" id="IPR013656">
    <property type="entry name" value="PAS_4"/>
</dbReference>
<dbReference type="PANTHER" id="PTHR44757:SF2">
    <property type="entry name" value="BIOFILM ARCHITECTURE MAINTENANCE PROTEIN MBAA"/>
    <property type="match status" value="1"/>
</dbReference>
<gene>
    <name evidence="4" type="ORF">G3574_05415</name>
</gene>
<dbReference type="AlphaFoldDB" id="A0A6B3SIU6"/>
<dbReference type="InterPro" id="IPR043128">
    <property type="entry name" value="Rev_trsase/Diguanyl_cyclase"/>
</dbReference>
<proteinExistence type="predicted"/>
<protein>
    <submittedName>
        <fullName evidence="4">EAL domain-containing protein</fullName>
    </submittedName>
</protein>
<reference evidence="4 5" key="1">
    <citation type="submission" date="2020-02" db="EMBL/GenBank/DDBJ databases">
        <authorList>
            <person name="Kim M.K."/>
        </authorList>
    </citation>
    <scope>NUCLEOTIDE SEQUENCE [LARGE SCALE GENOMIC DNA]</scope>
    <source>
        <strain evidence="4 5">17J57-3</strain>
    </source>
</reference>
<dbReference type="PANTHER" id="PTHR44757">
    <property type="entry name" value="DIGUANYLATE CYCLASE DGCP"/>
    <property type="match status" value="1"/>
</dbReference>
<dbReference type="InterPro" id="IPR000160">
    <property type="entry name" value="GGDEF_dom"/>
</dbReference>
<name>A0A6B3SIU6_9BURK</name>
<dbReference type="Gene3D" id="3.30.450.40">
    <property type="match status" value="1"/>
</dbReference>
<dbReference type="SUPFAM" id="SSF55073">
    <property type="entry name" value="Nucleotide cyclase"/>
    <property type="match status" value="1"/>
</dbReference>
<dbReference type="InterPro" id="IPR052155">
    <property type="entry name" value="Biofilm_reg_signaling"/>
</dbReference>
<dbReference type="Proteomes" id="UP000482155">
    <property type="component" value="Unassembled WGS sequence"/>
</dbReference>
<dbReference type="SMART" id="SM00052">
    <property type="entry name" value="EAL"/>
    <property type="match status" value="1"/>
</dbReference>
<dbReference type="InterPro" id="IPR001633">
    <property type="entry name" value="EAL_dom"/>
</dbReference>
<dbReference type="Gene3D" id="3.20.20.450">
    <property type="entry name" value="EAL domain"/>
    <property type="match status" value="1"/>
</dbReference>
<evidence type="ECO:0000259" key="2">
    <source>
        <dbReference type="PROSITE" id="PS50883"/>
    </source>
</evidence>
<dbReference type="RefSeq" id="WP_163960980.1">
    <property type="nucleotide sequence ID" value="NZ_JAAIVB010000012.1"/>
</dbReference>
<dbReference type="InterPro" id="IPR000014">
    <property type="entry name" value="PAS"/>
</dbReference>
<accession>A0A6B3SIU6</accession>
<dbReference type="CDD" id="cd01948">
    <property type="entry name" value="EAL"/>
    <property type="match status" value="1"/>
</dbReference>
<dbReference type="SMART" id="SM00267">
    <property type="entry name" value="GGDEF"/>
    <property type="match status" value="1"/>
</dbReference>
<dbReference type="InterPro" id="IPR029016">
    <property type="entry name" value="GAF-like_dom_sf"/>
</dbReference>
<feature type="domain" description="GGDEF" evidence="3">
    <location>
        <begin position="356"/>
        <end position="489"/>
    </location>
</feature>
<dbReference type="Pfam" id="PF00990">
    <property type="entry name" value="GGDEF"/>
    <property type="match status" value="1"/>
</dbReference>
<dbReference type="InterPro" id="IPR029787">
    <property type="entry name" value="Nucleotide_cyclase"/>
</dbReference>
<dbReference type="SUPFAM" id="SSF55781">
    <property type="entry name" value="GAF domain-like"/>
    <property type="match status" value="1"/>
</dbReference>
<keyword evidence="5" id="KW-1185">Reference proteome</keyword>
<organism evidence="4 5">
    <name type="scientific">Noviherbaspirillum galbum</name>
    <dbReference type="NCBI Taxonomy" id="2709383"/>
    <lineage>
        <taxon>Bacteria</taxon>
        <taxon>Pseudomonadati</taxon>
        <taxon>Pseudomonadota</taxon>
        <taxon>Betaproteobacteria</taxon>
        <taxon>Burkholderiales</taxon>
        <taxon>Oxalobacteraceae</taxon>
        <taxon>Noviherbaspirillum</taxon>
    </lineage>
</organism>